<name>A0A6P1V045_9ENTR</name>
<dbReference type="AlphaFoldDB" id="A0A6P1V045"/>
<proteinExistence type="predicted"/>
<sequence>MMTLCYSLRDAERWAAFSGDDNPLHFDATEAKRFGLEGLCVHGMRAMLDVKSALSACLESDALTSGDLLFSCRLREPVACEKPYQILVCETRRHEQVQLSGSLLNVQTQRTGISSKLASSKALALSPVVQSYTLGEEALTALYERFLAVQNPAAPLWSFLDAALFRELVNAPETLATVHRIFPQPEVASLRDVFRLAQVVQTHHEVHFSPQLLSQRGESQRIESLYYSIKPTLVMGEKHSGLILVAGIQAWRLNEPLISVTVTLKTGPLAA</sequence>
<dbReference type="Pfam" id="PF01575">
    <property type="entry name" value="MaoC_dehydratas"/>
    <property type="match status" value="1"/>
</dbReference>
<reference evidence="2 3" key="1">
    <citation type="submission" date="2020-01" db="EMBL/GenBank/DDBJ databases">
        <title>Bactrocera dorsalis gut bacteria genome.</title>
        <authorList>
            <person name="Zhang H."/>
            <person name="Cai Z."/>
        </authorList>
    </citation>
    <scope>NUCLEOTIDE SEQUENCE [LARGE SCALE GENOMIC DNA]</scope>
    <source>
        <strain evidence="2 3">BD177</strain>
    </source>
</reference>
<dbReference type="InterPro" id="IPR002539">
    <property type="entry name" value="MaoC-like_dom"/>
</dbReference>
<gene>
    <name evidence="2" type="ORF">GW952_19985</name>
</gene>
<dbReference type="SUPFAM" id="SSF54637">
    <property type="entry name" value="Thioesterase/thiol ester dehydrase-isomerase"/>
    <property type="match status" value="1"/>
</dbReference>
<dbReference type="RefSeq" id="WP_162122179.1">
    <property type="nucleotide sequence ID" value="NZ_CP048108.1"/>
</dbReference>
<accession>A0A6P1V045</accession>
<dbReference type="EMBL" id="CP048108">
    <property type="protein sequence ID" value="QHS47725.1"/>
    <property type="molecule type" value="Genomic_DNA"/>
</dbReference>
<evidence type="ECO:0000313" key="3">
    <source>
        <dbReference type="Proteomes" id="UP000464389"/>
    </source>
</evidence>
<dbReference type="Gene3D" id="3.10.129.10">
    <property type="entry name" value="Hotdog Thioesterase"/>
    <property type="match status" value="1"/>
</dbReference>
<evidence type="ECO:0000313" key="2">
    <source>
        <dbReference type="EMBL" id="QHS47725.1"/>
    </source>
</evidence>
<protein>
    <recommendedName>
        <fullName evidence="1">MaoC-like domain-containing protein</fullName>
    </recommendedName>
</protein>
<feature type="domain" description="MaoC-like" evidence="1">
    <location>
        <begin position="9"/>
        <end position="47"/>
    </location>
</feature>
<dbReference type="Proteomes" id="UP000464389">
    <property type="component" value="Chromosome"/>
</dbReference>
<organism evidence="2 3">
    <name type="scientific">Klebsiella michiganensis</name>
    <dbReference type="NCBI Taxonomy" id="1134687"/>
    <lineage>
        <taxon>Bacteria</taxon>
        <taxon>Pseudomonadati</taxon>
        <taxon>Pseudomonadota</taxon>
        <taxon>Gammaproteobacteria</taxon>
        <taxon>Enterobacterales</taxon>
        <taxon>Enterobacteriaceae</taxon>
        <taxon>Klebsiella/Raoultella group</taxon>
        <taxon>Klebsiella</taxon>
    </lineage>
</organism>
<dbReference type="InterPro" id="IPR029069">
    <property type="entry name" value="HotDog_dom_sf"/>
</dbReference>
<evidence type="ECO:0000259" key="1">
    <source>
        <dbReference type="Pfam" id="PF01575"/>
    </source>
</evidence>